<evidence type="ECO:0000313" key="10">
    <source>
        <dbReference type="RefSeq" id="XP_024872332.1"/>
    </source>
</evidence>
<evidence type="ECO:0000256" key="3">
    <source>
        <dbReference type="ARBA" id="ARBA00023242"/>
    </source>
</evidence>
<dbReference type="SUPFAM" id="SSF48452">
    <property type="entry name" value="TPR-like"/>
    <property type="match status" value="1"/>
</dbReference>
<dbReference type="SUPFAM" id="SSF54928">
    <property type="entry name" value="RNA-binding domain, RBD"/>
    <property type="match status" value="1"/>
</dbReference>
<dbReference type="Pfam" id="PF05383">
    <property type="entry name" value="La"/>
    <property type="match status" value="1"/>
</dbReference>
<comment type="function">
    <text evidence="5">Component of the CCR4-NOT complex which is one of the major cellular mRNA deadenylases and is linked to various cellular processes including bulk mRNA degradation, miRNA-mediated repression, translational repression during translational initiation and general transcription regulation.</text>
</comment>
<feature type="domain" description="HTH La-type RNA-binding" evidence="7">
    <location>
        <begin position="832"/>
        <end position="923"/>
    </location>
</feature>
<dbReference type="GO" id="GO:0017148">
    <property type="term" value="P:negative regulation of translation"/>
    <property type="evidence" value="ECO:0007669"/>
    <property type="project" value="TreeGrafter"/>
</dbReference>
<feature type="region of interest" description="Disordered" evidence="6">
    <location>
        <begin position="1019"/>
        <end position="1057"/>
    </location>
</feature>
<gene>
    <name evidence="10" type="primary">LOC112454921</name>
</gene>
<dbReference type="InterPro" id="IPR036388">
    <property type="entry name" value="WH-like_DNA-bd_sf"/>
</dbReference>
<dbReference type="AlphaFoldDB" id="A0A6J1PRA2"/>
<dbReference type="Proteomes" id="UP000504618">
    <property type="component" value="Unplaced"/>
</dbReference>
<dbReference type="SUPFAM" id="SSF46785">
    <property type="entry name" value="Winged helix' DNA-binding domain"/>
    <property type="match status" value="1"/>
</dbReference>
<comment type="similarity">
    <text evidence="1 5">Belongs to the CNOT10 family.</text>
</comment>
<dbReference type="SMART" id="SM00715">
    <property type="entry name" value="LA"/>
    <property type="match status" value="1"/>
</dbReference>
<dbReference type="PRINTS" id="PR00302">
    <property type="entry name" value="LUPUSLA"/>
</dbReference>
<keyword evidence="5" id="KW-0963">Cytoplasm</keyword>
<dbReference type="GO" id="GO:0003723">
    <property type="term" value="F:RNA binding"/>
    <property type="evidence" value="ECO:0007669"/>
    <property type="project" value="UniProtKB-UniRule"/>
</dbReference>
<evidence type="ECO:0000256" key="2">
    <source>
        <dbReference type="ARBA" id="ARBA00022884"/>
    </source>
</evidence>
<dbReference type="Gene3D" id="1.25.40.10">
    <property type="entry name" value="Tetratricopeptide repeat domain"/>
    <property type="match status" value="1"/>
</dbReference>
<feature type="region of interest" description="Disordered" evidence="6">
    <location>
        <begin position="718"/>
        <end position="741"/>
    </location>
</feature>
<keyword evidence="9" id="KW-1185">Reference proteome</keyword>
<keyword evidence="5" id="KW-0810">Translation regulation</keyword>
<dbReference type="PROSITE" id="PS51938">
    <property type="entry name" value="SUZ_C"/>
    <property type="match status" value="1"/>
</dbReference>
<dbReference type="PANTHER" id="PTHR12979">
    <property type="entry name" value="CCR4-NOT TRANSCRIPTION COMPLEX SUBUNIT 10"/>
    <property type="match status" value="1"/>
</dbReference>
<feature type="compositionally biased region" description="Basic residues" evidence="6">
    <location>
        <begin position="1019"/>
        <end position="1028"/>
    </location>
</feature>
<evidence type="ECO:0000313" key="9">
    <source>
        <dbReference type="Proteomes" id="UP000504618"/>
    </source>
</evidence>
<evidence type="ECO:0000256" key="6">
    <source>
        <dbReference type="SAM" id="MobiDB-lite"/>
    </source>
</evidence>
<evidence type="ECO:0000256" key="5">
    <source>
        <dbReference type="RuleBase" id="RU367083"/>
    </source>
</evidence>
<protein>
    <recommendedName>
        <fullName evidence="5">CCR4-NOT transcription complex subunit 10</fullName>
    </recommendedName>
</protein>
<dbReference type="InterPro" id="IPR019734">
    <property type="entry name" value="TPR_rpt"/>
</dbReference>
<evidence type="ECO:0000256" key="1">
    <source>
        <dbReference type="ARBA" id="ARBA00010080"/>
    </source>
</evidence>
<dbReference type="InterPro" id="IPR035979">
    <property type="entry name" value="RBD_domain_sf"/>
</dbReference>
<keyword evidence="5" id="KW-0804">Transcription</keyword>
<dbReference type="RefSeq" id="XP_024872332.1">
    <property type="nucleotide sequence ID" value="XM_025016564.1"/>
</dbReference>
<feature type="domain" description="SUZ-C" evidence="8">
    <location>
        <begin position="1209"/>
        <end position="1250"/>
    </location>
</feature>
<name>A0A6J1PRA2_9HYME</name>
<dbReference type="GeneID" id="112454921"/>
<dbReference type="InterPro" id="IPR006630">
    <property type="entry name" value="La_HTH"/>
</dbReference>
<dbReference type="CDD" id="cd08033">
    <property type="entry name" value="LARP_6"/>
    <property type="match status" value="1"/>
</dbReference>
<evidence type="ECO:0000256" key="4">
    <source>
        <dbReference type="PROSITE-ProRule" id="PRU00332"/>
    </source>
</evidence>
<dbReference type="GO" id="GO:0005737">
    <property type="term" value="C:cytoplasm"/>
    <property type="evidence" value="ECO:0007669"/>
    <property type="project" value="UniProtKB-SubCell"/>
</dbReference>
<dbReference type="InterPro" id="IPR011990">
    <property type="entry name" value="TPR-like_helical_dom_sf"/>
</dbReference>
<keyword evidence="5" id="KW-0943">RNA-mediated gene silencing</keyword>
<dbReference type="GO" id="GO:0006402">
    <property type="term" value="P:mRNA catabolic process"/>
    <property type="evidence" value="ECO:0007669"/>
    <property type="project" value="TreeGrafter"/>
</dbReference>
<dbReference type="PANTHER" id="PTHR12979:SF5">
    <property type="entry name" value="CCR4-NOT TRANSCRIPTION COMPLEX SUBUNIT 10"/>
    <property type="match status" value="1"/>
</dbReference>
<keyword evidence="5" id="KW-0805">Transcription regulation</keyword>
<comment type="subcellular location">
    <subcellularLocation>
        <location evidence="5">Cytoplasm</location>
    </subcellularLocation>
    <subcellularLocation>
        <location evidence="5">Nucleus</location>
    </subcellularLocation>
</comment>
<dbReference type="GO" id="GO:0030014">
    <property type="term" value="C:CCR4-NOT complex"/>
    <property type="evidence" value="ECO:0007669"/>
    <property type="project" value="UniProtKB-UniRule"/>
</dbReference>
<keyword evidence="3 5" id="KW-0539">Nucleus</keyword>
<dbReference type="PROSITE" id="PS50961">
    <property type="entry name" value="HTH_LA"/>
    <property type="match status" value="1"/>
</dbReference>
<dbReference type="GO" id="GO:0031047">
    <property type="term" value="P:regulatory ncRNA-mediated gene silencing"/>
    <property type="evidence" value="ECO:0007669"/>
    <property type="project" value="UniProtKB-UniRule"/>
</dbReference>
<dbReference type="GO" id="GO:0005634">
    <property type="term" value="C:nucleus"/>
    <property type="evidence" value="ECO:0007669"/>
    <property type="project" value="UniProtKB-SubCell"/>
</dbReference>
<dbReference type="InterPro" id="IPR036390">
    <property type="entry name" value="WH_DNA-bd_sf"/>
</dbReference>
<proteinExistence type="inferred from homology"/>
<accession>A0A6J1PRA2</accession>
<dbReference type="GO" id="GO:1990904">
    <property type="term" value="C:ribonucleoprotein complex"/>
    <property type="evidence" value="ECO:0007669"/>
    <property type="project" value="InterPro"/>
</dbReference>
<evidence type="ECO:0000259" key="8">
    <source>
        <dbReference type="PROSITE" id="PS51938"/>
    </source>
</evidence>
<keyword evidence="2 4" id="KW-0694">RNA-binding</keyword>
<dbReference type="InterPro" id="IPR039740">
    <property type="entry name" value="CNOT10"/>
</dbReference>
<dbReference type="InterPro" id="IPR024642">
    <property type="entry name" value="SUZ-C"/>
</dbReference>
<dbReference type="SMART" id="SM00028">
    <property type="entry name" value="TPR"/>
    <property type="match status" value="3"/>
</dbReference>
<dbReference type="FunFam" id="1.10.10.10:FF:000158">
    <property type="entry name" value="La ribonucleoprotein domain family member 7"/>
    <property type="match status" value="1"/>
</dbReference>
<evidence type="ECO:0000259" key="7">
    <source>
        <dbReference type="PROSITE" id="PS50961"/>
    </source>
</evidence>
<reference evidence="10" key="1">
    <citation type="submission" date="2025-08" db="UniProtKB">
        <authorList>
            <consortium name="RefSeq"/>
        </authorList>
    </citation>
    <scope>IDENTIFICATION</scope>
    <source>
        <tissue evidence="10">Whole body</tissue>
    </source>
</reference>
<dbReference type="GO" id="GO:0006396">
    <property type="term" value="P:RNA processing"/>
    <property type="evidence" value="ECO:0007669"/>
    <property type="project" value="InterPro"/>
</dbReference>
<dbReference type="InterPro" id="IPR002344">
    <property type="entry name" value="Lupus_La"/>
</dbReference>
<sequence>MSEISETQSKDSVSVITEQERELAQNILLEFQKSSYASCLSYLNKLESLRPTDLKVTHNKVVVEYYKSDLKKTELTRKSLNAICGQILTTDSNETIDDVEKCVMRYNQAVLLYHTKQYNAALQIMTRLFAFIEPMEETLAHKVCLLLIELYIVTEQPDAALSILTYVESQFISTTDSSKISVDKDGVMKSIKEQREQKKDVGDTMTDTFKIKLLKYKARIYLLTHQLKLCKKEWKTLVSLGIVNTSTIFLKANLEYLRGNYEKAIQFLTSKMKENLDFKLCGESSAVLFYNNMACLHLAMGKPILACSYLQRALRANKCALESMQVKDIDPLSSQPLYTLGGNKHYELMYSLGVSLLYAGKASKAFDCFTEVAQKVHNNPKLLLRMAECCIYSHKYSNEVDFNIPKRRKDLVQKIIGSGIHKKIILATSLSKDRRYHSEGLSYAIPQPTLEFGYLCLKNALLLLPNTTEPNVPVTTMTTSVSLSVISGHTLGIQHVTLMSRATAIESFNLKISVLAASAYVSLCLGDYILSLEHAKTLLSFNKLPGAYKMLGNLYAAESLIFMDKISEALEYLKLENLQDLNTFISMPEIQEKDKEKVEEITVKPVRAWYPTTVSTGIAVIRYNLAVAYAIRGELDKSGETLKQIWMSKEPACDIPIQVIMLALYIELQLGHADISKSIIKQHCPQLEDEPTLGSSLIRLLYFDKNMELEVSQDLKERITNDLPSSPAPRMKKSETKDSISSVDSDLSLSFDRRGSKSDEADLSDYDSEVRFVKGRDIEQDSGADSVDDVASKEVIQVIERQVDVPSDAPTESTDVTESAISTVEKTTNNFVMPTDELADKICAQVEYYFSDENIIKDAFLLKHVKRNKEGYVSLKLISSFKKVKHLSRDWRAVGAALTRSKKLEVNPQGTKLRRVNPLPPFDQTAPSRTILAAGLPIEKLTVESVAEIFKPCGEIALIRVLKPGRPIPPEVRQAIAKRPDVASIEECAMVEFTDSASTRIAMQMALGDAKVFELRHSVDKRRKHQPAKKCSLNRVAREDTHNSSSCPSGSEPEDGRVRLQRGFQGYPMCHVHNTSYSFQAGPPSPDTCLSRKLSSCSISSSENGFVFRRLSSCSGSGSSSDSGRRYSTCSSGSEAAFFHPSYSNTFYHHENRRYSCCSATGSPMECRGSCYIANRRGSADYGPLSRRLSTYSRDYDTNIRRGSLCSSTSEQNVFYRSRSNNSIAIMHVPENVMRMPSGPDGTRGFFGRSARITSVEPIH</sequence>
<dbReference type="Gene3D" id="1.10.10.10">
    <property type="entry name" value="Winged helix-like DNA-binding domain superfamily/Winged helix DNA-binding domain"/>
    <property type="match status" value="1"/>
</dbReference>
<organism evidence="9 10">
    <name type="scientific">Temnothorax curvispinosus</name>
    <dbReference type="NCBI Taxonomy" id="300111"/>
    <lineage>
        <taxon>Eukaryota</taxon>
        <taxon>Metazoa</taxon>
        <taxon>Ecdysozoa</taxon>
        <taxon>Arthropoda</taxon>
        <taxon>Hexapoda</taxon>
        <taxon>Insecta</taxon>
        <taxon>Pterygota</taxon>
        <taxon>Neoptera</taxon>
        <taxon>Endopterygota</taxon>
        <taxon>Hymenoptera</taxon>
        <taxon>Apocrita</taxon>
        <taxon>Aculeata</taxon>
        <taxon>Formicoidea</taxon>
        <taxon>Formicidae</taxon>
        <taxon>Myrmicinae</taxon>
        <taxon>Temnothorax</taxon>
    </lineage>
</organism>
<dbReference type="OrthoDB" id="25157at2759"/>